<dbReference type="Gene3D" id="2.40.10.10">
    <property type="entry name" value="Trypsin-like serine proteases"/>
    <property type="match status" value="2"/>
</dbReference>
<dbReference type="InterPro" id="IPR033116">
    <property type="entry name" value="TRYPSIN_SER"/>
</dbReference>
<dbReference type="PROSITE" id="PS00135">
    <property type="entry name" value="TRYPSIN_SER"/>
    <property type="match status" value="1"/>
</dbReference>
<dbReference type="CDD" id="cd00190">
    <property type="entry name" value="Tryp_SPc"/>
    <property type="match status" value="1"/>
</dbReference>
<reference evidence="7" key="2">
    <citation type="submission" date="2025-05" db="UniProtKB">
        <authorList>
            <consortium name="EnsemblMetazoa"/>
        </authorList>
    </citation>
    <scope>IDENTIFICATION</scope>
</reference>
<dbReference type="EnsemblMetazoa" id="XM_017129937.2">
    <property type="protein sequence ID" value="XP_016985426.2"/>
    <property type="gene ID" value="LOC108048963"/>
</dbReference>
<keyword evidence="5" id="KW-0645">Protease</keyword>
<dbReference type="Pfam" id="PF00089">
    <property type="entry name" value="Trypsin"/>
    <property type="match status" value="1"/>
</dbReference>
<sequence>MSQTILSINVYRSKEAWFLLNQAEICQPDEKCVKLSSCTHLKYIVNSQANRNLMKERKCGPKFYYCCPEPANKLPNNRKCGKSPAVDRISGGKNMGPNRFPWMALLLYRNRKTWKARLVPACGGSLINNRYVLTAAHCVVKGPLLPQDLVIQRVRLGEHDTSVDPDCQYGYSWSSGKRCAPPHLEIDIEKFIAHTDYSKSNVYHYDIALLRLQMPVRYTPAIKPICVLRDSVSFNNSKVAGWGKTESGNTSPVLLETNVMEIRSSFCLKAYPHLEFNSLLQICVGALNGSDTCDGDSGGPLMATMGQSYEEFEYVAGITSYGHRTCGVTGRPGVYTRVPQFFGWITANLMP</sequence>
<evidence type="ECO:0000313" key="8">
    <source>
        <dbReference type="Proteomes" id="UP001652680"/>
    </source>
</evidence>
<organism evidence="7 8">
    <name type="scientific">Drosophila rhopaloa</name>
    <name type="common">Fruit fly</name>
    <dbReference type="NCBI Taxonomy" id="1041015"/>
    <lineage>
        <taxon>Eukaryota</taxon>
        <taxon>Metazoa</taxon>
        <taxon>Ecdysozoa</taxon>
        <taxon>Arthropoda</taxon>
        <taxon>Hexapoda</taxon>
        <taxon>Insecta</taxon>
        <taxon>Pterygota</taxon>
        <taxon>Neoptera</taxon>
        <taxon>Endopterygota</taxon>
        <taxon>Diptera</taxon>
        <taxon>Brachycera</taxon>
        <taxon>Muscomorpha</taxon>
        <taxon>Ephydroidea</taxon>
        <taxon>Drosophilidae</taxon>
        <taxon>Drosophila</taxon>
        <taxon>Sophophora</taxon>
    </lineage>
</organism>
<dbReference type="PROSITE" id="PS00134">
    <property type="entry name" value="TRYPSIN_HIS"/>
    <property type="match status" value="1"/>
</dbReference>
<dbReference type="RefSeq" id="XP_016985426.2">
    <property type="nucleotide sequence ID" value="XM_017129937.2"/>
</dbReference>
<dbReference type="PANTHER" id="PTHR24252:SF8">
    <property type="entry name" value="ACROSIN"/>
    <property type="match status" value="1"/>
</dbReference>
<dbReference type="EC" id="3.4.21.10" evidence="2"/>
<proteinExistence type="predicted"/>
<keyword evidence="5" id="KW-0720">Serine protease</keyword>
<evidence type="ECO:0000256" key="3">
    <source>
        <dbReference type="ARBA" id="ARBA00017161"/>
    </source>
</evidence>
<keyword evidence="4" id="KW-1015">Disulfide bond</keyword>
<dbReference type="InterPro" id="IPR001254">
    <property type="entry name" value="Trypsin_dom"/>
</dbReference>
<feature type="domain" description="Peptidase S1" evidence="6">
    <location>
        <begin position="89"/>
        <end position="350"/>
    </location>
</feature>
<dbReference type="SMART" id="SM00020">
    <property type="entry name" value="Tryp_SPc"/>
    <property type="match status" value="1"/>
</dbReference>
<keyword evidence="5" id="KW-0378">Hydrolase</keyword>
<dbReference type="SUPFAM" id="SSF50494">
    <property type="entry name" value="Trypsin-like serine proteases"/>
    <property type="match status" value="1"/>
</dbReference>
<evidence type="ECO:0000256" key="4">
    <source>
        <dbReference type="ARBA" id="ARBA00023157"/>
    </source>
</evidence>
<name>A0ABM5HU39_DRORH</name>
<dbReference type="InterPro" id="IPR001314">
    <property type="entry name" value="Peptidase_S1A"/>
</dbReference>
<dbReference type="InterPro" id="IPR043504">
    <property type="entry name" value="Peptidase_S1_PA_chymotrypsin"/>
</dbReference>
<evidence type="ECO:0000259" key="6">
    <source>
        <dbReference type="PROSITE" id="PS50240"/>
    </source>
</evidence>
<protein>
    <recommendedName>
        <fullName evidence="3">Acrosin</fullName>
        <ecNumber evidence="2">3.4.21.10</ecNumber>
    </recommendedName>
</protein>
<dbReference type="PROSITE" id="PS50240">
    <property type="entry name" value="TRYPSIN_DOM"/>
    <property type="match status" value="1"/>
</dbReference>
<evidence type="ECO:0000256" key="2">
    <source>
        <dbReference type="ARBA" id="ARBA00012050"/>
    </source>
</evidence>
<accession>A0ABM5HU39</accession>
<reference evidence="8" key="1">
    <citation type="journal article" date="2021" name="Elife">
        <title>Highly contiguous assemblies of 101 drosophilid genomes.</title>
        <authorList>
            <person name="Kim B.Y."/>
            <person name="Wang J.R."/>
            <person name="Miller D.E."/>
            <person name="Barmina O."/>
            <person name="Delaney E."/>
            <person name="Thompson A."/>
            <person name="Comeault A.A."/>
            <person name="Peede D."/>
            <person name="D'Agostino E.R."/>
            <person name="Pelaez J."/>
            <person name="Aguilar J.M."/>
            <person name="Haji D."/>
            <person name="Matsunaga T."/>
            <person name="Armstrong E.E."/>
            <person name="Zych M."/>
            <person name="Ogawa Y."/>
            <person name="Stamenkovic-Radak M."/>
            <person name="Jelic M."/>
            <person name="Veselinovic M.S."/>
            <person name="Tanaskovic M."/>
            <person name="Eric P."/>
            <person name="Gao J.J."/>
            <person name="Katoh T.K."/>
            <person name="Toda M.J."/>
            <person name="Watabe H."/>
            <person name="Watada M."/>
            <person name="Davis J.S."/>
            <person name="Moyle L.C."/>
            <person name="Manoli G."/>
            <person name="Bertolini E."/>
            <person name="Kostal V."/>
            <person name="Hawley R.S."/>
            <person name="Takahashi A."/>
            <person name="Jones C.D."/>
            <person name="Price D.K."/>
            <person name="Whiteman N."/>
            <person name="Kopp A."/>
            <person name="Matute D.R."/>
            <person name="Petrov D.A."/>
        </authorList>
    </citation>
    <scope>NUCLEOTIDE SEQUENCE [LARGE SCALE GENOMIC DNA]</scope>
</reference>
<dbReference type="PRINTS" id="PR00722">
    <property type="entry name" value="CHYMOTRYPSIN"/>
</dbReference>
<dbReference type="InterPro" id="IPR018114">
    <property type="entry name" value="TRYPSIN_HIS"/>
</dbReference>
<dbReference type="InterPro" id="IPR009003">
    <property type="entry name" value="Peptidase_S1_PA"/>
</dbReference>
<evidence type="ECO:0000313" key="7">
    <source>
        <dbReference type="EnsemblMetazoa" id="XP_016985426.2"/>
    </source>
</evidence>
<dbReference type="PANTHER" id="PTHR24252">
    <property type="entry name" value="ACROSIN-RELATED"/>
    <property type="match status" value="1"/>
</dbReference>
<comment type="catalytic activity">
    <reaction evidence="1">
        <text>Preferential cleavage: Arg-|-Xaa, Lys-|-Xaa.</text>
        <dbReference type="EC" id="3.4.21.10"/>
    </reaction>
</comment>
<keyword evidence="8" id="KW-1185">Reference proteome</keyword>
<dbReference type="GeneID" id="108048963"/>
<evidence type="ECO:0000256" key="5">
    <source>
        <dbReference type="RuleBase" id="RU363034"/>
    </source>
</evidence>
<dbReference type="Proteomes" id="UP001652680">
    <property type="component" value="Unassembled WGS sequence"/>
</dbReference>
<evidence type="ECO:0000256" key="1">
    <source>
        <dbReference type="ARBA" id="ARBA00001656"/>
    </source>
</evidence>